<dbReference type="Proteomes" id="UP001595616">
    <property type="component" value="Unassembled WGS sequence"/>
</dbReference>
<feature type="coiled-coil region" evidence="6">
    <location>
        <begin position="427"/>
        <end position="454"/>
    </location>
</feature>
<dbReference type="PANTHER" id="PTHR30026">
    <property type="entry name" value="OUTER MEMBRANE PROTEIN TOLC"/>
    <property type="match status" value="1"/>
</dbReference>
<dbReference type="Gene3D" id="1.20.1600.10">
    <property type="entry name" value="Outer membrane efflux proteins (OEP)"/>
    <property type="match status" value="1"/>
</dbReference>
<dbReference type="RefSeq" id="WP_379838621.1">
    <property type="nucleotide sequence ID" value="NZ_JBHRYQ010000001.1"/>
</dbReference>
<organism evidence="8 9">
    <name type="scientific">Lacihabitans lacunae</name>
    <dbReference type="NCBI Taxonomy" id="1028214"/>
    <lineage>
        <taxon>Bacteria</taxon>
        <taxon>Pseudomonadati</taxon>
        <taxon>Bacteroidota</taxon>
        <taxon>Cytophagia</taxon>
        <taxon>Cytophagales</taxon>
        <taxon>Leadbetterellaceae</taxon>
        <taxon>Lacihabitans</taxon>
    </lineage>
</organism>
<keyword evidence="5" id="KW-0998">Cell outer membrane</keyword>
<keyword evidence="2" id="KW-1134">Transmembrane beta strand</keyword>
<sequence>MRLYKFLFVFLWLICTKQANSQSNIKCNLSELINKAFNNNPTLKRSELVIKSSEANFQIQKSIFDYNSFARLSNNFSRNNLLDADPRNTYLNDFLKTKTWDFSGGANKKLRTGQIAEVSVNYGFNSSNFPINSFSQNIGPYVGNHSSTINYSLTQPLLRGRGRSIATASERSSVLYLENSKRDFEFSNSLQILQIGLAYWNYYVAYKNVEIYKQNENRVRNVLEITKELVKADKKPNGDMVQINADLANQEKQTFIAQQSLYAAKVNLGREVGLSNGESLMLDVPLNELPTLEGSMYKTDLDKSSFIKTAKEKRADLKGNQIITESLELQYKLAENNTKPQLDLSGFVFHGSLSTGSGIGETFSSFTNNQGSNYGLGARLSFTFPVNNNLAKGNLAKSVIAIKDQQVYNDNLNRNIELNISNALNNLNNSVLVLEKAKEALNNYKEAFANEQVKFQTGLTTILSLILFQERLTTSELQYLYAYQQFANAIIILRHETGTLVSQEKNGFTVDPRAFYIIPNSEF</sequence>
<evidence type="ECO:0000256" key="3">
    <source>
        <dbReference type="ARBA" id="ARBA00022692"/>
    </source>
</evidence>
<dbReference type="PANTHER" id="PTHR30026:SF20">
    <property type="entry name" value="OUTER MEMBRANE PROTEIN TOLC"/>
    <property type="match status" value="1"/>
</dbReference>
<keyword evidence="6" id="KW-0175">Coiled coil</keyword>
<feature type="signal peptide" evidence="7">
    <location>
        <begin position="1"/>
        <end position="21"/>
    </location>
</feature>
<keyword evidence="9" id="KW-1185">Reference proteome</keyword>
<evidence type="ECO:0000256" key="1">
    <source>
        <dbReference type="ARBA" id="ARBA00004442"/>
    </source>
</evidence>
<proteinExistence type="predicted"/>
<dbReference type="InterPro" id="IPR051906">
    <property type="entry name" value="TolC-like"/>
</dbReference>
<dbReference type="EMBL" id="JBHRYQ010000001">
    <property type="protein sequence ID" value="MFC3811776.1"/>
    <property type="molecule type" value="Genomic_DNA"/>
</dbReference>
<dbReference type="SUPFAM" id="SSF56954">
    <property type="entry name" value="Outer membrane efflux proteins (OEP)"/>
    <property type="match status" value="1"/>
</dbReference>
<keyword evidence="4" id="KW-0472">Membrane</keyword>
<protein>
    <submittedName>
        <fullName evidence="8">TolC family protein</fullName>
    </submittedName>
</protein>
<comment type="caution">
    <text evidence="8">The sequence shown here is derived from an EMBL/GenBank/DDBJ whole genome shotgun (WGS) entry which is preliminary data.</text>
</comment>
<evidence type="ECO:0000256" key="4">
    <source>
        <dbReference type="ARBA" id="ARBA00023136"/>
    </source>
</evidence>
<evidence type="ECO:0000256" key="6">
    <source>
        <dbReference type="SAM" id="Coils"/>
    </source>
</evidence>
<evidence type="ECO:0000313" key="9">
    <source>
        <dbReference type="Proteomes" id="UP001595616"/>
    </source>
</evidence>
<evidence type="ECO:0000256" key="5">
    <source>
        <dbReference type="ARBA" id="ARBA00023237"/>
    </source>
</evidence>
<reference evidence="9" key="1">
    <citation type="journal article" date="2019" name="Int. J. Syst. Evol. Microbiol.">
        <title>The Global Catalogue of Microorganisms (GCM) 10K type strain sequencing project: providing services to taxonomists for standard genome sequencing and annotation.</title>
        <authorList>
            <consortium name="The Broad Institute Genomics Platform"/>
            <consortium name="The Broad Institute Genome Sequencing Center for Infectious Disease"/>
            <person name="Wu L."/>
            <person name="Ma J."/>
        </authorList>
    </citation>
    <scope>NUCLEOTIDE SEQUENCE [LARGE SCALE GENOMIC DNA]</scope>
    <source>
        <strain evidence="9">CECT 7956</strain>
    </source>
</reference>
<evidence type="ECO:0000256" key="2">
    <source>
        <dbReference type="ARBA" id="ARBA00022452"/>
    </source>
</evidence>
<keyword evidence="7" id="KW-0732">Signal</keyword>
<feature type="chain" id="PRO_5046202105" evidence="7">
    <location>
        <begin position="22"/>
        <end position="523"/>
    </location>
</feature>
<evidence type="ECO:0000313" key="8">
    <source>
        <dbReference type="EMBL" id="MFC3811776.1"/>
    </source>
</evidence>
<keyword evidence="3" id="KW-0812">Transmembrane</keyword>
<gene>
    <name evidence="8" type="ORF">ACFOOI_14020</name>
</gene>
<comment type="subcellular location">
    <subcellularLocation>
        <location evidence="1">Cell outer membrane</location>
    </subcellularLocation>
</comment>
<accession>A0ABV7Z0J9</accession>
<name>A0ABV7Z0J9_9BACT</name>
<evidence type="ECO:0000256" key="7">
    <source>
        <dbReference type="SAM" id="SignalP"/>
    </source>
</evidence>